<gene>
    <name evidence="3" type="ORF">DX116_01225</name>
</gene>
<feature type="region of interest" description="Disordered" evidence="1">
    <location>
        <begin position="370"/>
        <end position="404"/>
    </location>
</feature>
<proteinExistence type="predicted"/>
<evidence type="ECO:0000256" key="2">
    <source>
        <dbReference type="SAM" id="Phobius"/>
    </source>
</evidence>
<evidence type="ECO:0000313" key="3">
    <source>
        <dbReference type="EMBL" id="REK72291.1"/>
    </source>
</evidence>
<dbReference type="OrthoDB" id="3742900at2"/>
<comment type="caution">
    <text evidence="3">The sequence shown here is derived from an EMBL/GenBank/DDBJ whole genome shotgun (WGS) entry which is preliminary data.</text>
</comment>
<dbReference type="RefSeq" id="WP_119702423.1">
    <property type="nucleotide sequence ID" value="NZ_JBHSOI010000001.1"/>
</dbReference>
<reference evidence="3 4" key="1">
    <citation type="submission" date="2018-08" db="EMBL/GenBank/DDBJ databases">
        <title>Aeromicrobium sp. M2KJ-4, whole genome shotgun sequence.</title>
        <authorList>
            <person name="Tuo L."/>
        </authorList>
    </citation>
    <scope>NUCLEOTIDE SEQUENCE [LARGE SCALE GENOMIC DNA]</scope>
    <source>
        <strain evidence="3 4">M2KJ-4</strain>
    </source>
</reference>
<feature type="transmembrane region" description="Helical" evidence="2">
    <location>
        <begin position="277"/>
        <end position="296"/>
    </location>
</feature>
<sequence length="404" mass="40029">MPAPAETSYLRPAFLTAVVAAILSWTVAAVVVLIARGPSGVEPGPLARTTIRTWLVALGSGIEAGNVSIGLIPVGATLLCIALVARAAVWVVADPLEEHAAFAASAAGAFGAIAAIASAATNVGDVHTSVVRSAAAGFVVGGLGAMWGTVQRHGDGDRWWFTTPADVRAVVRAAVPGALVVLGAAAIVVTVLLVTSVDRAGDLWALLDPGVGGGVALAIGSVLAVPTLVLWTASALIGPGFAIGTGTSVDLTGSQLGQVPGFPLLAALPEPGEFPDWVFVLGLVPLLAGVVSGWRLGPVERDGLVPRLTLGAAAGALGGFGLGVLVGLSGGAIGPGLLADAGPPLLTPLLVVVPVMALGGALGAALSHYRGGRASRPSDTSAPGRARLWKRHQPAGADRRVDGA</sequence>
<keyword evidence="2" id="KW-1133">Transmembrane helix</keyword>
<feature type="transmembrane region" description="Helical" evidence="2">
    <location>
        <begin position="170"/>
        <end position="194"/>
    </location>
</feature>
<feature type="transmembrane region" description="Helical" evidence="2">
    <location>
        <begin position="69"/>
        <end position="93"/>
    </location>
</feature>
<feature type="transmembrane region" description="Helical" evidence="2">
    <location>
        <begin position="206"/>
        <end position="231"/>
    </location>
</feature>
<protein>
    <submittedName>
        <fullName evidence="3">Uncharacterized protein</fullName>
    </submittedName>
</protein>
<dbReference type="Pfam" id="PF19877">
    <property type="entry name" value="DUF6350"/>
    <property type="match status" value="1"/>
</dbReference>
<keyword evidence="4" id="KW-1185">Reference proteome</keyword>
<accession>A0A371P8N5</accession>
<feature type="transmembrane region" description="Helical" evidence="2">
    <location>
        <begin position="130"/>
        <end position="150"/>
    </location>
</feature>
<feature type="transmembrane region" description="Helical" evidence="2">
    <location>
        <begin position="99"/>
        <end position="118"/>
    </location>
</feature>
<dbReference type="EMBL" id="QUBR01000001">
    <property type="protein sequence ID" value="REK72291.1"/>
    <property type="molecule type" value="Genomic_DNA"/>
</dbReference>
<dbReference type="InterPro" id="IPR045931">
    <property type="entry name" value="DUF6350"/>
</dbReference>
<feature type="transmembrane region" description="Helical" evidence="2">
    <location>
        <begin position="308"/>
        <end position="333"/>
    </location>
</feature>
<dbReference type="Proteomes" id="UP000265581">
    <property type="component" value="Unassembled WGS sequence"/>
</dbReference>
<feature type="transmembrane region" description="Helical" evidence="2">
    <location>
        <begin position="12"/>
        <end position="35"/>
    </location>
</feature>
<organism evidence="3 4">
    <name type="scientific">Aeromicrobium endophyticum</name>
    <dbReference type="NCBI Taxonomy" id="2292704"/>
    <lineage>
        <taxon>Bacteria</taxon>
        <taxon>Bacillati</taxon>
        <taxon>Actinomycetota</taxon>
        <taxon>Actinomycetes</taxon>
        <taxon>Propionibacteriales</taxon>
        <taxon>Nocardioidaceae</taxon>
        <taxon>Aeromicrobium</taxon>
    </lineage>
</organism>
<dbReference type="AlphaFoldDB" id="A0A371P8N5"/>
<evidence type="ECO:0000313" key="4">
    <source>
        <dbReference type="Proteomes" id="UP000265581"/>
    </source>
</evidence>
<keyword evidence="2" id="KW-0472">Membrane</keyword>
<name>A0A371P8N5_9ACTN</name>
<evidence type="ECO:0000256" key="1">
    <source>
        <dbReference type="SAM" id="MobiDB-lite"/>
    </source>
</evidence>
<feature type="transmembrane region" description="Helical" evidence="2">
    <location>
        <begin position="345"/>
        <end position="366"/>
    </location>
</feature>
<keyword evidence="2" id="KW-0812">Transmembrane</keyword>